<feature type="domain" description="RNA polymerase sigma factor 70 region 4 type 2" evidence="6">
    <location>
        <begin position="134"/>
        <end position="185"/>
    </location>
</feature>
<evidence type="ECO:0000256" key="2">
    <source>
        <dbReference type="ARBA" id="ARBA00023015"/>
    </source>
</evidence>
<evidence type="ECO:0000259" key="5">
    <source>
        <dbReference type="Pfam" id="PF04542"/>
    </source>
</evidence>
<dbReference type="PANTHER" id="PTHR43133">
    <property type="entry name" value="RNA POLYMERASE ECF-TYPE SIGMA FACTO"/>
    <property type="match status" value="1"/>
</dbReference>
<dbReference type="Gene3D" id="1.10.1740.10">
    <property type="match status" value="1"/>
</dbReference>
<dbReference type="SUPFAM" id="SSF88946">
    <property type="entry name" value="Sigma2 domain of RNA polymerase sigma factors"/>
    <property type="match status" value="1"/>
</dbReference>
<evidence type="ECO:0000313" key="7">
    <source>
        <dbReference type="EMBL" id="MCG2613800.1"/>
    </source>
</evidence>
<dbReference type="InterPro" id="IPR013249">
    <property type="entry name" value="RNA_pol_sigma70_r4_t2"/>
</dbReference>
<keyword evidence="2" id="KW-0805">Transcription regulation</keyword>
<dbReference type="PANTHER" id="PTHR43133:SF51">
    <property type="entry name" value="RNA POLYMERASE SIGMA FACTOR"/>
    <property type="match status" value="1"/>
</dbReference>
<comment type="similarity">
    <text evidence="1">Belongs to the sigma-70 factor family. ECF subfamily.</text>
</comment>
<reference evidence="7" key="1">
    <citation type="submission" date="2022-01" db="EMBL/GenBank/DDBJ databases">
        <authorList>
            <person name="Jo J.-H."/>
            <person name="Im W.-T."/>
        </authorList>
    </citation>
    <scope>NUCLEOTIDE SEQUENCE</scope>
    <source>
        <strain evidence="7">NA20</strain>
    </source>
</reference>
<dbReference type="SUPFAM" id="SSF88659">
    <property type="entry name" value="Sigma3 and sigma4 domains of RNA polymerase sigma factors"/>
    <property type="match status" value="1"/>
</dbReference>
<dbReference type="InterPro" id="IPR007627">
    <property type="entry name" value="RNA_pol_sigma70_r2"/>
</dbReference>
<dbReference type="RefSeq" id="WP_237869576.1">
    <property type="nucleotide sequence ID" value="NZ_JAKLTR010000003.1"/>
</dbReference>
<evidence type="ECO:0000256" key="1">
    <source>
        <dbReference type="ARBA" id="ARBA00010641"/>
    </source>
</evidence>
<dbReference type="Gene3D" id="1.10.10.10">
    <property type="entry name" value="Winged helix-like DNA-binding domain superfamily/Winged helix DNA-binding domain"/>
    <property type="match status" value="1"/>
</dbReference>
<evidence type="ECO:0000259" key="6">
    <source>
        <dbReference type="Pfam" id="PF08281"/>
    </source>
</evidence>
<dbReference type="Pfam" id="PF08281">
    <property type="entry name" value="Sigma70_r4_2"/>
    <property type="match status" value="1"/>
</dbReference>
<protein>
    <submittedName>
        <fullName evidence="7">Sigma-70 family RNA polymerase sigma factor</fullName>
    </submittedName>
</protein>
<dbReference type="InterPro" id="IPR014284">
    <property type="entry name" value="RNA_pol_sigma-70_dom"/>
</dbReference>
<evidence type="ECO:0000256" key="3">
    <source>
        <dbReference type="ARBA" id="ARBA00023082"/>
    </source>
</evidence>
<dbReference type="EMBL" id="JAKLTR010000003">
    <property type="protein sequence ID" value="MCG2613800.1"/>
    <property type="molecule type" value="Genomic_DNA"/>
</dbReference>
<dbReference type="Pfam" id="PF04542">
    <property type="entry name" value="Sigma70_r2"/>
    <property type="match status" value="1"/>
</dbReference>
<evidence type="ECO:0000256" key="4">
    <source>
        <dbReference type="ARBA" id="ARBA00023163"/>
    </source>
</evidence>
<dbReference type="NCBIfam" id="TIGR02937">
    <property type="entry name" value="sigma70-ECF"/>
    <property type="match status" value="1"/>
</dbReference>
<dbReference type="InterPro" id="IPR036388">
    <property type="entry name" value="WH-like_DNA-bd_sf"/>
</dbReference>
<dbReference type="InterPro" id="IPR039425">
    <property type="entry name" value="RNA_pol_sigma-70-like"/>
</dbReference>
<comment type="caution">
    <text evidence="7">The sequence shown here is derived from an EMBL/GenBank/DDBJ whole genome shotgun (WGS) entry which is preliminary data.</text>
</comment>
<accession>A0ABS9KNE1</accession>
<organism evidence="7 8">
    <name type="scientific">Terrimonas ginsenosidimutans</name>
    <dbReference type="NCBI Taxonomy" id="2908004"/>
    <lineage>
        <taxon>Bacteria</taxon>
        <taxon>Pseudomonadati</taxon>
        <taxon>Bacteroidota</taxon>
        <taxon>Chitinophagia</taxon>
        <taxon>Chitinophagales</taxon>
        <taxon>Chitinophagaceae</taxon>
        <taxon>Terrimonas</taxon>
    </lineage>
</organism>
<name>A0ABS9KNE1_9BACT</name>
<dbReference type="Proteomes" id="UP001165367">
    <property type="component" value="Unassembled WGS sequence"/>
</dbReference>
<gene>
    <name evidence="7" type="ORF">LZZ85_05890</name>
</gene>
<keyword evidence="4" id="KW-0804">Transcription</keyword>
<dbReference type="CDD" id="cd06171">
    <property type="entry name" value="Sigma70_r4"/>
    <property type="match status" value="1"/>
</dbReference>
<feature type="domain" description="RNA polymerase sigma-70 region 2" evidence="5">
    <location>
        <begin position="30"/>
        <end position="95"/>
    </location>
</feature>
<dbReference type="InterPro" id="IPR013325">
    <property type="entry name" value="RNA_pol_sigma_r2"/>
</dbReference>
<proteinExistence type="inferred from homology"/>
<evidence type="ECO:0000313" key="8">
    <source>
        <dbReference type="Proteomes" id="UP001165367"/>
    </source>
</evidence>
<keyword evidence="8" id="KW-1185">Reference proteome</keyword>
<sequence length="198" mass="22803">MSLPFPHNIPDKHLVDRVLGGDKQAFAVIIQQTEALVAQMVFKMIQRPEDRKDLVQEIYLKVYKNLSGFRYQSKLSTWIGQITYNACISYLRAKQLLLPGYGLADEDGETRGANEAVETEEADNRIFQKQRTALVQQALEKLSPIHRTLITLYHQEEMSYQEIGAITSLPEGTVKSYLFRARKALKENLLLNYKREEL</sequence>
<keyword evidence="3" id="KW-0731">Sigma factor</keyword>
<dbReference type="InterPro" id="IPR013324">
    <property type="entry name" value="RNA_pol_sigma_r3/r4-like"/>
</dbReference>